<keyword evidence="6" id="KW-0808">Transferase</keyword>
<name>A0A1H9IIA1_9GAMM</name>
<evidence type="ECO:0000313" key="7">
    <source>
        <dbReference type="Proteomes" id="UP000199233"/>
    </source>
</evidence>
<reference evidence="6 7" key="1">
    <citation type="submission" date="2016-10" db="EMBL/GenBank/DDBJ databases">
        <authorList>
            <person name="de Groot N.N."/>
        </authorList>
    </citation>
    <scope>NUCLEOTIDE SEQUENCE [LARGE SCALE GENOMIC DNA]</scope>
    <source>
        <strain evidence="6 7">DSM 25927</strain>
    </source>
</reference>
<evidence type="ECO:0000256" key="4">
    <source>
        <dbReference type="ARBA" id="ARBA00023136"/>
    </source>
</evidence>
<dbReference type="GO" id="GO:0032259">
    <property type="term" value="P:methylation"/>
    <property type="evidence" value="ECO:0007669"/>
    <property type="project" value="UniProtKB-KW"/>
</dbReference>
<feature type="transmembrane region" description="Helical" evidence="5">
    <location>
        <begin position="12"/>
        <end position="30"/>
    </location>
</feature>
<evidence type="ECO:0000313" key="6">
    <source>
        <dbReference type="EMBL" id="SEQ74441.1"/>
    </source>
</evidence>
<protein>
    <submittedName>
        <fullName evidence="6">Protein-S-isoprenylcysteine O-methyltransferase Ste14</fullName>
    </submittedName>
</protein>
<dbReference type="RefSeq" id="WP_093286948.1">
    <property type="nucleotide sequence ID" value="NZ_FOFS01000010.1"/>
</dbReference>
<dbReference type="AlphaFoldDB" id="A0A1H9IIA1"/>
<feature type="transmembrane region" description="Helical" evidence="5">
    <location>
        <begin position="84"/>
        <end position="116"/>
    </location>
</feature>
<dbReference type="EMBL" id="FOFS01000010">
    <property type="protein sequence ID" value="SEQ74441.1"/>
    <property type="molecule type" value="Genomic_DNA"/>
</dbReference>
<keyword evidence="6" id="KW-0489">Methyltransferase</keyword>
<feature type="transmembrane region" description="Helical" evidence="5">
    <location>
        <begin position="172"/>
        <end position="199"/>
    </location>
</feature>
<gene>
    <name evidence="6" type="ORF">SAMN04488038_11053</name>
</gene>
<dbReference type="GO" id="GO:0012505">
    <property type="term" value="C:endomembrane system"/>
    <property type="evidence" value="ECO:0007669"/>
    <property type="project" value="UniProtKB-SubCell"/>
</dbReference>
<accession>A0A1H9IIA1</accession>
<proteinExistence type="predicted"/>
<organism evidence="6 7">
    <name type="scientific">Solimonas aquatica</name>
    <dbReference type="NCBI Taxonomy" id="489703"/>
    <lineage>
        <taxon>Bacteria</taxon>
        <taxon>Pseudomonadati</taxon>
        <taxon>Pseudomonadota</taxon>
        <taxon>Gammaproteobacteria</taxon>
        <taxon>Nevskiales</taxon>
        <taxon>Nevskiaceae</taxon>
        <taxon>Solimonas</taxon>
    </lineage>
</organism>
<comment type="subcellular location">
    <subcellularLocation>
        <location evidence="1">Endomembrane system</location>
        <topology evidence="1">Multi-pass membrane protein</topology>
    </subcellularLocation>
</comment>
<sequence>MALFARYRIGMSRVLVLLLIVVLLFNGSYWDQNNWIVGDIAAVIGLTLISIASVGRLWCNLYIVGYKNRELLSTGPYSMSRNPLYFFSAVGAVGIGLVSESLLLTGLIATLFAIVYPRVIRAEETHLRKVHGASFDAYAARVPRFWPRWSALQEPEQWTVYPREFRNHLSDVLWFVWAAAMLLLIGSLHARGILPVLWWMP</sequence>
<evidence type="ECO:0000256" key="1">
    <source>
        <dbReference type="ARBA" id="ARBA00004127"/>
    </source>
</evidence>
<dbReference type="OrthoDB" id="9811969at2"/>
<keyword evidence="7" id="KW-1185">Reference proteome</keyword>
<keyword evidence="2 5" id="KW-0812">Transmembrane</keyword>
<evidence type="ECO:0000256" key="2">
    <source>
        <dbReference type="ARBA" id="ARBA00022692"/>
    </source>
</evidence>
<keyword evidence="4 5" id="KW-0472">Membrane</keyword>
<dbReference type="Proteomes" id="UP000199233">
    <property type="component" value="Unassembled WGS sequence"/>
</dbReference>
<feature type="transmembrane region" description="Helical" evidence="5">
    <location>
        <begin position="36"/>
        <end position="63"/>
    </location>
</feature>
<dbReference type="Pfam" id="PF04191">
    <property type="entry name" value="PEMT"/>
    <property type="match status" value="1"/>
</dbReference>
<dbReference type="GO" id="GO:0008168">
    <property type="term" value="F:methyltransferase activity"/>
    <property type="evidence" value="ECO:0007669"/>
    <property type="project" value="UniProtKB-KW"/>
</dbReference>
<dbReference type="PANTHER" id="PTHR12714">
    <property type="entry name" value="PROTEIN-S ISOPRENYLCYSTEINE O-METHYLTRANSFERASE"/>
    <property type="match status" value="1"/>
</dbReference>
<evidence type="ECO:0000256" key="3">
    <source>
        <dbReference type="ARBA" id="ARBA00022989"/>
    </source>
</evidence>
<keyword evidence="3 5" id="KW-1133">Transmembrane helix</keyword>
<dbReference type="Gene3D" id="1.20.120.1630">
    <property type="match status" value="1"/>
</dbReference>
<dbReference type="InterPro" id="IPR007318">
    <property type="entry name" value="Phopholipid_MeTrfase"/>
</dbReference>
<dbReference type="STRING" id="489703.SAMN04488038_11053"/>
<dbReference type="PANTHER" id="PTHR12714:SF9">
    <property type="entry name" value="PROTEIN-S-ISOPRENYLCYSTEINE O-METHYLTRANSFERASE"/>
    <property type="match status" value="1"/>
</dbReference>
<evidence type="ECO:0000256" key="5">
    <source>
        <dbReference type="SAM" id="Phobius"/>
    </source>
</evidence>